<comment type="caution">
    <text evidence="7">The sequence shown here is derived from an EMBL/GenBank/DDBJ whole genome shotgun (WGS) entry which is preliminary data.</text>
</comment>
<dbReference type="EMBL" id="AZRM01000015">
    <property type="protein sequence ID" value="PNS01247.1"/>
    <property type="molecule type" value="Genomic_DNA"/>
</dbReference>
<keyword evidence="3 6" id="KW-0812">Transmembrane</keyword>
<evidence type="ECO:0000256" key="5">
    <source>
        <dbReference type="ARBA" id="ARBA00023136"/>
    </source>
</evidence>
<dbReference type="PANTHER" id="PTHR32196:SF72">
    <property type="entry name" value="RIBOSE IMPORT PERMEASE PROTEIN RBSC"/>
    <property type="match status" value="1"/>
</dbReference>
<dbReference type="Pfam" id="PF02653">
    <property type="entry name" value="BPD_transp_2"/>
    <property type="match status" value="1"/>
</dbReference>
<dbReference type="PANTHER" id="PTHR32196">
    <property type="entry name" value="ABC TRANSPORTER PERMEASE PROTEIN YPHD-RELATED-RELATED"/>
    <property type="match status" value="1"/>
</dbReference>
<feature type="transmembrane region" description="Helical" evidence="6">
    <location>
        <begin position="261"/>
        <end position="291"/>
    </location>
</feature>
<evidence type="ECO:0000256" key="1">
    <source>
        <dbReference type="ARBA" id="ARBA00004651"/>
    </source>
</evidence>
<evidence type="ECO:0000256" key="2">
    <source>
        <dbReference type="ARBA" id="ARBA00022475"/>
    </source>
</evidence>
<keyword evidence="8" id="KW-1185">Reference proteome</keyword>
<evidence type="ECO:0000256" key="3">
    <source>
        <dbReference type="ARBA" id="ARBA00022692"/>
    </source>
</evidence>
<comment type="subcellular location">
    <subcellularLocation>
        <location evidence="1">Cell membrane</location>
        <topology evidence="1">Multi-pass membrane protein</topology>
    </subcellularLocation>
</comment>
<feature type="transmembrane region" description="Helical" evidence="6">
    <location>
        <begin position="221"/>
        <end position="241"/>
    </location>
</feature>
<dbReference type="AlphaFoldDB" id="A0A2K1PEZ6"/>
<dbReference type="CDD" id="cd06579">
    <property type="entry name" value="TM_PBP1_transp_AraH_like"/>
    <property type="match status" value="1"/>
</dbReference>
<dbReference type="GO" id="GO:0005886">
    <property type="term" value="C:plasma membrane"/>
    <property type="evidence" value="ECO:0007669"/>
    <property type="project" value="UniProtKB-SubCell"/>
</dbReference>
<proteinExistence type="predicted"/>
<keyword evidence="2" id="KW-1003">Cell membrane</keyword>
<name>A0A2K1PEZ6_9BACT</name>
<reference evidence="7 8" key="1">
    <citation type="submission" date="2013-12" db="EMBL/GenBank/DDBJ databases">
        <title>Comparative genomics of Petrotoga isolates.</title>
        <authorList>
            <person name="Nesbo C.L."/>
            <person name="Charchuk R."/>
            <person name="Chow K."/>
        </authorList>
    </citation>
    <scope>NUCLEOTIDE SEQUENCE [LARGE SCALE GENOMIC DNA]</scope>
    <source>
        <strain evidence="7 8">DSM 10691</strain>
    </source>
</reference>
<dbReference type="RefSeq" id="WP_211286431.1">
    <property type="nucleotide sequence ID" value="NZ_AZRM01000015.1"/>
</dbReference>
<feature type="transmembrane region" description="Helical" evidence="6">
    <location>
        <begin position="21"/>
        <end position="40"/>
    </location>
</feature>
<feature type="transmembrane region" description="Helical" evidence="6">
    <location>
        <begin position="108"/>
        <end position="127"/>
    </location>
</feature>
<feature type="transmembrane region" description="Helical" evidence="6">
    <location>
        <begin position="134"/>
        <end position="152"/>
    </location>
</feature>
<organism evidence="7 8">
    <name type="scientific">Petrotoga miotherma DSM 10691</name>
    <dbReference type="NCBI Taxonomy" id="1434326"/>
    <lineage>
        <taxon>Bacteria</taxon>
        <taxon>Thermotogati</taxon>
        <taxon>Thermotogota</taxon>
        <taxon>Thermotogae</taxon>
        <taxon>Petrotogales</taxon>
        <taxon>Petrotogaceae</taxon>
        <taxon>Petrotoga</taxon>
    </lineage>
</organism>
<keyword evidence="4 6" id="KW-1133">Transmembrane helix</keyword>
<dbReference type="Proteomes" id="UP000236199">
    <property type="component" value="Unassembled WGS sequence"/>
</dbReference>
<keyword evidence="5 6" id="KW-0472">Membrane</keyword>
<protein>
    <submittedName>
        <fullName evidence="7">Ribose ABC transporter permease</fullName>
    </submittedName>
</protein>
<evidence type="ECO:0000313" key="7">
    <source>
        <dbReference type="EMBL" id="PNS01247.1"/>
    </source>
</evidence>
<gene>
    <name evidence="7" type="primary">rbsC</name>
    <name evidence="7" type="ORF">X928_03180</name>
</gene>
<feature type="transmembrane region" description="Helical" evidence="6">
    <location>
        <begin position="172"/>
        <end position="192"/>
    </location>
</feature>
<accession>A0A2K1PEZ6</accession>
<evidence type="ECO:0000256" key="6">
    <source>
        <dbReference type="SAM" id="Phobius"/>
    </source>
</evidence>
<sequence length="329" mass="34419">MEKILSTKKTANKNKMSSLEFLRKYGVIFGLIGVILFFSVAETEYFFTLSNFMTISKQSAVNILLALGEMFVILTAGIDLSVGSVAGLAGAVFAGSTLASGGNVLTGAIMALIAGTAFGIFNGLVVTYGKLPPFIATLATMSIGRGLLLIYTNGAPIWGLPDSFEFLGQGSILGIPTPFIVIILATFCVWFIQSYTTFGRSVYATGGNIQAAYASGIKVKLILISVFALSSFFAAFGGMLMTSRLGSAQPNAGQGYELDAIAAVVVGGTSLFGGEGWVIGTLLGGLLMGILNNGMAIMNVSPYIQQVVKGLVILVAVLPSTITKKFWSE</sequence>
<evidence type="ECO:0000313" key="8">
    <source>
        <dbReference type="Proteomes" id="UP000236199"/>
    </source>
</evidence>
<dbReference type="InterPro" id="IPR001851">
    <property type="entry name" value="ABC_transp_permease"/>
</dbReference>
<dbReference type="GO" id="GO:0022857">
    <property type="term" value="F:transmembrane transporter activity"/>
    <property type="evidence" value="ECO:0007669"/>
    <property type="project" value="InterPro"/>
</dbReference>
<evidence type="ECO:0000256" key="4">
    <source>
        <dbReference type="ARBA" id="ARBA00022989"/>
    </source>
</evidence>